<dbReference type="KEGG" id="pbs:Plabr_4658"/>
<keyword evidence="1" id="KW-1133">Transmembrane helix</keyword>
<dbReference type="eggNOG" id="ENOG5032VAJ">
    <property type="taxonomic scope" value="Bacteria"/>
</dbReference>
<organism evidence="3 4">
    <name type="scientific">Rubinisphaera brasiliensis (strain ATCC 49424 / DSM 5305 / JCM 21570 / IAM 15109 / NBRC 103401 / IFAM 1448)</name>
    <name type="common">Planctomyces brasiliensis</name>
    <dbReference type="NCBI Taxonomy" id="756272"/>
    <lineage>
        <taxon>Bacteria</taxon>
        <taxon>Pseudomonadati</taxon>
        <taxon>Planctomycetota</taxon>
        <taxon>Planctomycetia</taxon>
        <taxon>Planctomycetales</taxon>
        <taxon>Planctomycetaceae</taxon>
        <taxon>Rubinisphaera</taxon>
    </lineage>
</organism>
<dbReference type="SUPFAM" id="SSF52317">
    <property type="entry name" value="Class I glutamine amidotransferase-like"/>
    <property type="match status" value="1"/>
</dbReference>
<dbReference type="Proteomes" id="UP000006860">
    <property type="component" value="Chromosome"/>
</dbReference>
<dbReference type="InterPro" id="IPR029062">
    <property type="entry name" value="Class_I_gatase-like"/>
</dbReference>
<keyword evidence="1" id="KW-0812">Transmembrane</keyword>
<feature type="signal peptide" evidence="2">
    <location>
        <begin position="1"/>
        <end position="40"/>
    </location>
</feature>
<feature type="transmembrane region" description="Helical" evidence="1">
    <location>
        <begin position="412"/>
        <end position="431"/>
    </location>
</feature>
<dbReference type="EMBL" id="CP002546">
    <property type="protein sequence ID" value="ADY62229.1"/>
    <property type="molecule type" value="Genomic_DNA"/>
</dbReference>
<keyword evidence="2" id="KW-0732">Signal</keyword>
<evidence type="ECO:0000313" key="3">
    <source>
        <dbReference type="EMBL" id="ADY62229.1"/>
    </source>
</evidence>
<reference evidence="4" key="1">
    <citation type="submission" date="2011-02" db="EMBL/GenBank/DDBJ databases">
        <title>The complete genome of Planctomyces brasiliensis DSM 5305.</title>
        <authorList>
            <person name="Lucas S."/>
            <person name="Copeland A."/>
            <person name="Lapidus A."/>
            <person name="Bruce D."/>
            <person name="Goodwin L."/>
            <person name="Pitluck S."/>
            <person name="Kyrpides N."/>
            <person name="Mavromatis K."/>
            <person name="Pagani I."/>
            <person name="Ivanova N."/>
            <person name="Ovchinnikova G."/>
            <person name="Lu M."/>
            <person name="Detter J.C."/>
            <person name="Han C."/>
            <person name="Land M."/>
            <person name="Hauser L."/>
            <person name="Markowitz V."/>
            <person name="Cheng J.-F."/>
            <person name="Hugenholtz P."/>
            <person name="Woyke T."/>
            <person name="Wu D."/>
            <person name="Tindall B."/>
            <person name="Pomrenke H.G."/>
            <person name="Brambilla E."/>
            <person name="Klenk H.-P."/>
            <person name="Eisen J.A."/>
        </authorList>
    </citation>
    <scope>NUCLEOTIDE SEQUENCE [LARGE SCALE GENOMIC DNA]</scope>
    <source>
        <strain evidence="4">ATCC 49424 / DSM 5305 / JCM 21570 / NBRC 103401 / IFAM 1448</strain>
    </source>
</reference>
<accession>F0SPC1</accession>
<evidence type="ECO:0000256" key="1">
    <source>
        <dbReference type="SAM" id="Phobius"/>
    </source>
</evidence>
<gene>
    <name evidence="3" type="ordered locus">Plabr_4658</name>
</gene>
<dbReference type="RefSeq" id="WP_013630933.1">
    <property type="nucleotide sequence ID" value="NC_015174.1"/>
</dbReference>
<dbReference type="STRING" id="756272.Plabr_4658"/>
<feature type="transmembrane region" description="Helical" evidence="1">
    <location>
        <begin position="382"/>
        <end position="403"/>
    </location>
</feature>
<dbReference type="AlphaFoldDB" id="F0SPC1"/>
<dbReference type="PROSITE" id="PS51257">
    <property type="entry name" value="PROKAR_LIPOPROTEIN"/>
    <property type="match status" value="1"/>
</dbReference>
<name>F0SPC1_RUBBR</name>
<dbReference type="HOGENOM" id="CLU_379331_0_0_0"/>
<evidence type="ECO:0000313" key="4">
    <source>
        <dbReference type="Proteomes" id="UP000006860"/>
    </source>
</evidence>
<keyword evidence="4" id="KW-1185">Reference proteome</keyword>
<dbReference type="OrthoDB" id="267661at2"/>
<protein>
    <submittedName>
        <fullName evidence="3">Uncharacterized protein</fullName>
    </submittedName>
</protein>
<keyword evidence="1" id="KW-0472">Membrane</keyword>
<evidence type="ECO:0000256" key="2">
    <source>
        <dbReference type="SAM" id="SignalP"/>
    </source>
</evidence>
<feature type="chain" id="PRO_5003260700" evidence="2">
    <location>
        <begin position="41"/>
        <end position="757"/>
    </location>
</feature>
<sequence length="757" mass="82247">MPHRLEIDHGWRAGGLRPLLLTACFTIVAFFGCASASAFAADDVSLDVKVGVHQAYKVGCWTEARITANSLAAGDYVAFVSVLDSDGNQVDFRSAPTNVSESQNVTIRVPFRVGRIGSTIRATLVKTGDAATNSRFGGTVIAEVRLASEDATELTQKQPWIVAIGEVGGIELTADFVSGLHISRAESLEDLPSDSLRWDGIDALFLPASNYETDSWNKVKNWIHIGGAAVVFPNQSAEEFLELPLTAELPVTFDGVSQVRDLSRMVSFVGEPSPLRISSLTTPRIIDSTGNVLIGGLSGPVVTVSPWGLGRLTVLTVNLNQKVFQSWEALPQLYRMLAKLPASEAEDDEQDTQGQLSQNGLTDLKTQWDAALSDFGMSTPTVWWSLGSLLLAAFLVGPLDYFLVRRVLNKPWLTWITFPTFVLLAAGWGLWQSQAQPASAEGQAAANAETLANQCTVVDYSPAVGLQRYRVFTKVMARDTGRYDISTSAETGGTEANSFLFGPAAVPESSFRGYYRPVGTQLDQTHYEIEPTAMAAEQVPIYARSTALLEATGRADAAENIVASTLYSTASSQLRGTLSHQLDAPVSDWAIAYGNLLFAVSSDNPLSTLEPGEEITFPTSGVRQKELSAYLTGRTTEVIKRSTGVGEDLLVKREAYNVFSKDLGYILPRLTFHGELGGPDYTTLTNVELTSWDLSPQLELNQAVFIGRLDRPAASVEVADTTVETIQNPTFVRIVLPVAQRQQFLERLPAYEKNQQE</sequence>
<proteinExistence type="predicted"/>